<dbReference type="RefSeq" id="WP_207940941.1">
    <property type="nucleotide sequence ID" value="NZ_CP147251.1"/>
</dbReference>
<keyword evidence="2" id="KW-0804">Transcription</keyword>
<dbReference type="InterPro" id="IPR007737">
    <property type="entry name" value="Mga_HTH"/>
</dbReference>
<proteinExistence type="predicted"/>
<evidence type="ECO:0000256" key="2">
    <source>
        <dbReference type="ARBA" id="ARBA00023163"/>
    </source>
</evidence>
<evidence type="ECO:0000313" key="5">
    <source>
        <dbReference type="EMBL" id="WYJ76874.1"/>
    </source>
</evidence>
<evidence type="ECO:0000256" key="1">
    <source>
        <dbReference type="ARBA" id="ARBA00023015"/>
    </source>
</evidence>
<reference evidence="5 6" key="1">
    <citation type="submission" date="2024-03" db="EMBL/GenBank/DDBJ databases">
        <title>The Genome Sequence of Enterococcus sp. DIV2402.</title>
        <authorList>
            <consortium name="The Broad Institute Genomics Platform"/>
            <consortium name="The Broad Institute Microbial Omics Core"/>
            <consortium name="The Broad Institute Genomic Center for Infectious Diseases"/>
            <person name="Earl A."/>
            <person name="Manson A."/>
            <person name="Gilmore M."/>
            <person name="Schwartman J."/>
            <person name="Shea T."/>
            <person name="Abouelleil A."/>
            <person name="Cao P."/>
            <person name="Chapman S."/>
            <person name="Cusick C."/>
            <person name="Young S."/>
            <person name="Neafsey D."/>
            <person name="Nusbaum C."/>
            <person name="Birren B."/>
        </authorList>
    </citation>
    <scope>NUCLEOTIDE SEQUENCE [LARGE SCALE GENOMIC DNA]</scope>
    <source>
        <strain evidence="5 6">DIV2402</strain>
    </source>
</reference>
<feature type="domain" description="Mga helix-turn-helix" evidence="4">
    <location>
        <begin position="78"/>
        <end position="160"/>
    </location>
</feature>
<dbReference type="InterPro" id="IPR050661">
    <property type="entry name" value="BglG_antiterminators"/>
</dbReference>
<name>A0ABZ2SM18_9ENTE</name>
<dbReference type="Gene3D" id="1.10.10.10">
    <property type="entry name" value="Winged helix-like DNA-binding domain superfamily/Winged helix DNA-binding domain"/>
    <property type="match status" value="1"/>
</dbReference>
<keyword evidence="1" id="KW-0805">Transcription regulation</keyword>
<protein>
    <recommendedName>
        <fullName evidence="4">Mga helix-turn-helix domain-containing protein</fullName>
    </recommendedName>
</protein>
<organism evidence="5 6">
    <name type="scientific">Candidatus Enterococcus lowellii</name>
    <dbReference type="NCBI Taxonomy" id="2230877"/>
    <lineage>
        <taxon>Bacteria</taxon>
        <taxon>Bacillati</taxon>
        <taxon>Bacillota</taxon>
        <taxon>Bacilli</taxon>
        <taxon>Lactobacillales</taxon>
        <taxon>Enterococcaceae</taxon>
        <taxon>Enterococcus</taxon>
    </lineage>
</organism>
<dbReference type="Proteomes" id="UP000664701">
    <property type="component" value="Chromosome"/>
</dbReference>
<dbReference type="EMBL" id="CP147251">
    <property type="protein sequence ID" value="WYJ76874.1"/>
    <property type="molecule type" value="Genomic_DNA"/>
</dbReference>
<accession>A0ABZ2SM18</accession>
<evidence type="ECO:0000313" key="6">
    <source>
        <dbReference type="Proteomes" id="UP000664701"/>
    </source>
</evidence>
<dbReference type="PANTHER" id="PTHR30185:SF18">
    <property type="entry name" value="TRANSCRIPTIONAL REGULATOR MTLR"/>
    <property type="match status" value="1"/>
</dbReference>
<dbReference type="PANTHER" id="PTHR30185">
    <property type="entry name" value="CRYPTIC BETA-GLUCOSIDE BGL OPERON ANTITERMINATOR"/>
    <property type="match status" value="1"/>
</dbReference>
<feature type="coiled-coil region" evidence="3">
    <location>
        <begin position="34"/>
        <end position="61"/>
    </location>
</feature>
<keyword evidence="6" id="KW-1185">Reference proteome</keyword>
<sequence>MKFEELLEKKEAKKMRLLKNLLLSGGKDTITEMMKKLQLSKKSVENYLEELRDDLAIYEGQCQLIYDKTSVEFWKIPEFSLRELELTWYQEAPKYQILIHLLENKEMAFIRLTQELAISESSLSRKIKEINILLKEFKLMIWQGKIEGEESQIRYFYFQLMWYLDQYPKHLTGKEKHLIEQFERGFGLIFTEEAHQRINLWVKITKYRISIPKLSFQEFHKKFIPYQKDRFYLQLKPIFQRFFSYYAVEIREEEIMLHFIFLISMSLLNEKDFYHYSLQRSRFTPSSIADTLILENILRLYPRPKIRPEWEANCYYHLSQVHLRLYFFQGDVEVYDRENIWQLEAKLSSRNIQAYTKKLLGLAQDTLAIPYDEENSLLAMTEVKYLSIVTILDVEMNREIRIGIDLKMDPLFKEAAINMYMLHLNMINGVVVEACIPEHHYDLIITNQQQEKVRYYRLSELGTNYDIQEIKKIIRQLE</sequence>
<dbReference type="Pfam" id="PF05043">
    <property type="entry name" value="Mga"/>
    <property type="match status" value="1"/>
</dbReference>
<dbReference type="InterPro" id="IPR036388">
    <property type="entry name" value="WH-like_DNA-bd_sf"/>
</dbReference>
<evidence type="ECO:0000256" key="3">
    <source>
        <dbReference type="SAM" id="Coils"/>
    </source>
</evidence>
<gene>
    <name evidence="5" type="ORF">DOK78_001511</name>
</gene>
<evidence type="ECO:0000259" key="4">
    <source>
        <dbReference type="Pfam" id="PF05043"/>
    </source>
</evidence>
<keyword evidence="3" id="KW-0175">Coiled coil</keyword>